<evidence type="ECO:0000313" key="3">
    <source>
        <dbReference type="EMBL" id="EDK23002.1"/>
    </source>
</evidence>
<dbReference type="EMBL" id="AAVP02000032">
    <property type="protein sequence ID" value="EDK23002.1"/>
    <property type="molecule type" value="Genomic_DNA"/>
</dbReference>
<reference evidence="3 4" key="1">
    <citation type="submission" date="2007-03" db="EMBL/GenBank/DDBJ databases">
        <authorList>
            <person name="Fulton L."/>
            <person name="Clifton S."/>
            <person name="Fulton B."/>
            <person name="Xu J."/>
            <person name="Minx P."/>
            <person name="Pepin K.H."/>
            <person name="Johnson M."/>
            <person name="Thiruvilangam P."/>
            <person name="Bhonagiri V."/>
            <person name="Nash W.E."/>
            <person name="Mardis E.R."/>
            <person name="Wilson R.K."/>
        </authorList>
    </citation>
    <scope>NUCLEOTIDE SEQUENCE [LARGE SCALE GENOMIC DNA]</scope>
    <source>
        <strain evidence="3 4">ATCC 27756</strain>
    </source>
</reference>
<dbReference type="InterPro" id="IPR011010">
    <property type="entry name" value="DNA_brk_join_enz"/>
</dbReference>
<organism evidence="3 4">
    <name type="scientific">[Ruminococcus] torques ATCC 27756</name>
    <dbReference type="NCBI Taxonomy" id="411460"/>
    <lineage>
        <taxon>Bacteria</taxon>
        <taxon>Bacillati</taxon>
        <taxon>Bacillota</taxon>
        <taxon>Clostridia</taxon>
        <taxon>Lachnospirales</taxon>
        <taxon>Lachnospiraceae</taxon>
        <taxon>Mediterraneibacter</taxon>
    </lineage>
</organism>
<dbReference type="Gene3D" id="1.10.150.130">
    <property type="match status" value="1"/>
</dbReference>
<dbReference type="GO" id="GO:0003677">
    <property type="term" value="F:DNA binding"/>
    <property type="evidence" value="ECO:0007669"/>
    <property type="project" value="UniProtKB-KW"/>
</dbReference>
<evidence type="ECO:0000259" key="2">
    <source>
        <dbReference type="Pfam" id="PF13240"/>
    </source>
</evidence>
<comment type="caution">
    <text evidence="3">The sequence shown here is derived from an EMBL/GenBank/DDBJ whole genome shotgun (WGS) entry which is preliminary data.</text>
</comment>
<accession>A5KRE8</accession>
<reference evidence="3 4" key="2">
    <citation type="submission" date="2007-04" db="EMBL/GenBank/DDBJ databases">
        <title>Draft genome sequence of Ruminococcus torques (ATCC 27756).</title>
        <authorList>
            <person name="Sudarsanam P."/>
            <person name="Ley R."/>
            <person name="Guruge J."/>
            <person name="Turnbaugh P.J."/>
            <person name="Mahowald M."/>
            <person name="Liep D."/>
            <person name="Gordon J."/>
        </authorList>
    </citation>
    <scope>NUCLEOTIDE SEQUENCE [LARGE SCALE GENOMIC DNA]</scope>
    <source>
        <strain evidence="3 4">ATCC 27756</strain>
    </source>
</reference>
<dbReference type="AlphaFoldDB" id="A5KRE8"/>
<dbReference type="SUPFAM" id="SSF56349">
    <property type="entry name" value="DNA breaking-rejoining enzymes"/>
    <property type="match status" value="1"/>
</dbReference>
<name>A5KRE8_9FIRM</name>
<dbReference type="Pfam" id="PF13240">
    <property type="entry name" value="Zn_Ribbon_1"/>
    <property type="match status" value="1"/>
</dbReference>
<keyword evidence="1" id="KW-0238">DNA-binding</keyword>
<dbReference type="HOGENOM" id="CLU_027562_1_1_9"/>
<dbReference type="RefSeq" id="WP_004846168.1">
    <property type="nucleotide sequence ID" value="NZ_DS264349.1"/>
</dbReference>
<gene>
    <name evidence="3" type="ORF">RUMTOR_02840</name>
</gene>
<protein>
    <recommendedName>
        <fullName evidence="2">Zinc-ribbon domain-containing protein</fullName>
    </recommendedName>
</protein>
<evidence type="ECO:0000256" key="1">
    <source>
        <dbReference type="ARBA" id="ARBA00023125"/>
    </source>
</evidence>
<proteinExistence type="predicted"/>
<sequence length="249" mass="29157">MLLKCPECELQISDKATFCPHCGYPIQPDIKPRKPRNKNNKRKRLPNGFGQISQIKNRNLRNPYRAMVTVGKTSTGRPICKPLKPESYFPTYNDAYAALVEYNKNPYDLKPDITVKELYEKWTAEYFKNATDNYIRTVNSAWAYCSSIYDMRAKDIRSRHIKGCMEEGFRIETRGKKKGEKVYATPGTKSRIKSLFNNMLDYALEYEIVPMNYARTFELSGDVIVEIEKNKKKHFPFDNKEMDLLWKKC</sequence>
<evidence type="ECO:0000313" key="4">
    <source>
        <dbReference type="Proteomes" id="UP000003577"/>
    </source>
</evidence>
<dbReference type="InterPro" id="IPR010998">
    <property type="entry name" value="Integrase_recombinase_N"/>
</dbReference>
<dbReference type="Proteomes" id="UP000003577">
    <property type="component" value="Unassembled WGS sequence"/>
</dbReference>
<dbReference type="InterPro" id="IPR026870">
    <property type="entry name" value="Zinc_ribbon_dom"/>
</dbReference>
<dbReference type="PaxDb" id="411460-RUMTOR_02840"/>
<feature type="domain" description="Zinc-ribbon" evidence="2">
    <location>
        <begin position="4"/>
        <end position="26"/>
    </location>
</feature>